<evidence type="ECO:0000313" key="2">
    <source>
        <dbReference type="EMBL" id="ELK24945.1"/>
    </source>
</evidence>
<dbReference type="Proteomes" id="UP000010556">
    <property type="component" value="Unassembled WGS sequence"/>
</dbReference>
<keyword evidence="1" id="KW-0812">Transmembrane</keyword>
<dbReference type="AlphaFoldDB" id="L5LG08"/>
<evidence type="ECO:0000256" key="1">
    <source>
        <dbReference type="SAM" id="Phobius"/>
    </source>
</evidence>
<dbReference type="EMBL" id="KB112372">
    <property type="protein sequence ID" value="ELK24945.1"/>
    <property type="molecule type" value="Genomic_DNA"/>
</dbReference>
<gene>
    <name evidence="2" type="ORF">MDA_GLEAN10017051</name>
</gene>
<sequence>MDRDQCRASGPALRRSLAIPGSSVVIVIALGTALRDFIIVVRS</sequence>
<reference evidence="3" key="1">
    <citation type="journal article" date="2013" name="Science">
        <title>Comparative analysis of bat genomes provides insight into the evolution of flight and immunity.</title>
        <authorList>
            <person name="Zhang G."/>
            <person name="Cowled C."/>
            <person name="Shi Z."/>
            <person name="Huang Z."/>
            <person name="Bishop-Lilly K.A."/>
            <person name="Fang X."/>
            <person name="Wynne J.W."/>
            <person name="Xiong Z."/>
            <person name="Baker M.L."/>
            <person name="Zhao W."/>
            <person name="Tachedjian M."/>
            <person name="Zhu Y."/>
            <person name="Zhou P."/>
            <person name="Jiang X."/>
            <person name="Ng J."/>
            <person name="Yang L."/>
            <person name="Wu L."/>
            <person name="Xiao J."/>
            <person name="Feng Y."/>
            <person name="Chen Y."/>
            <person name="Sun X."/>
            <person name="Zhang Y."/>
            <person name="Marsh G.A."/>
            <person name="Crameri G."/>
            <person name="Broder C.C."/>
            <person name="Frey K.G."/>
            <person name="Wang L.F."/>
            <person name="Wang J."/>
        </authorList>
    </citation>
    <scope>NUCLEOTIDE SEQUENCE [LARGE SCALE GENOMIC DNA]</scope>
</reference>
<proteinExistence type="predicted"/>
<protein>
    <submittedName>
        <fullName evidence="2">Uncharacterized protein</fullName>
    </submittedName>
</protein>
<accession>L5LG08</accession>
<evidence type="ECO:0000313" key="3">
    <source>
        <dbReference type="Proteomes" id="UP000010556"/>
    </source>
</evidence>
<keyword evidence="1" id="KW-0472">Membrane</keyword>
<keyword evidence="1" id="KW-1133">Transmembrane helix</keyword>
<organism evidence="2 3">
    <name type="scientific">Myotis davidii</name>
    <name type="common">David's myotis</name>
    <dbReference type="NCBI Taxonomy" id="225400"/>
    <lineage>
        <taxon>Eukaryota</taxon>
        <taxon>Metazoa</taxon>
        <taxon>Chordata</taxon>
        <taxon>Craniata</taxon>
        <taxon>Vertebrata</taxon>
        <taxon>Euteleostomi</taxon>
        <taxon>Mammalia</taxon>
        <taxon>Eutheria</taxon>
        <taxon>Laurasiatheria</taxon>
        <taxon>Chiroptera</taxon>
        <taxon>Yangochiroptera</taxon>
        <taxon>Vespertilionidae</taxon>
        <taxon>Myotis</taxon>
    </lineage>
</organism>
<name>L5LG08_MYODS</name>
<feature type="transmembrane region" description="Helical" evidence="1">
    <location>
        <begin position="17"/>
        <end position="38"/>
    </location>
</feature>
<keyword evidence="3" id="KW-1185">Reference proteome</keyword>